<dbReference type="dictyBase" id="DDB_G0268326"/>
<reference evidence="1 2" key="1">
    <citation type="journal article" date="2005" name="Nature">
        <title>The genome of the social amoeba Dictyostelium discoideum.</title>
        <authorList>
            <consortium name="The Dictyostelium discoideum Sequencing Consortium"/>
            <person name="Eichinger L."/>
            <person name="Pachebat J.A."/>
            <person name="Glockner G."/>
            <person name="Rajandream M.A."/>
            <person name="Sucgang R."/>
            <person name="Berriman M."/>
            <person name="Song J."/>
            <person name="Olsen R."/>
            <person name="Szafranski K."/>
            <person name="Xu Q."/>
            <person name="Tunggal B."/>
            <person name="Kummerfeld S."/>
            <person name="Madera M."/>
            <person name="Konfortov B.A."/>
            <person name="Rivero F."/>
            <person name="Bankier A.T."/>
            <person name="Lehmann R."/>
            <person name="Hamlin N."/>
            <person name="Davies R."/>
            <person name="Gaudet P."/>
            <person name="Fey P."/>
            <person name="Pilcher K."/>
            <person name="Chen G."/>
            <person name="Saunders D."/>
            <person name="Sodergren E."/>
            <person name="Davis P."/>
            <person name="Kerhornou A."/>
            <person name="Nie X."/>
            <person name="Hall N."/>
            <person name="Anjard C."/>
            <person name="Hemphill L."/>
            <person name="Bason N."/>
            <person name="Farbrother P."/>
            <person name="Desany B."/>
            <person name="Just E."/>
            <person name="Morio T."/>
            <person name="Rost R."/>
            <person name="Churcher C."/>
            <person name="Cooper J."/>
            <person name="Haydock S."/>
            <person name="van Driessche N."/>
            <person name="Cronin A."/>
            <person name="Goodhead I."/>
            <person name="Muzny D."/>
            <person name="Mourier T."/>
            <person name="Pain A."/>
            <person name="Lu M."/>
            <person name="Harper D."/>
            <person name="Lindsay R."/>
            <person name="Hauser H."/>
            <person name="James K."/>
            <person name="Quiles M."/>
            <person name="Madan Babu M."/>
            <person name="Saito T."/>
            <person name="Buchrieser C."/>
            <person name="Wardroper A."/>
            <person name="Felder M."/>
            <person name="Thangavelu M."/>
            <person name="Johnson D."/>
            <person name="Knights A."/>
            <person name="Loulseged H."/>
            <person name="Mungall K."/>
            <person name="Oliver K."/>
            <person name="Price C."/>
            <person name="Quail M.A."/>
            <person name="Urushihara H."/>
            <person name="Hernandez J."/>
            <person name="Rabbinowitsch E."/>
            <person name="Steffen D."/>
            <person name="Sanders M."/>
            <person name="Ma J."/>
            <person name="Kohara Y."/>
            <person name="Sharp S."/>
            <person name="Simmonds M."/>
            <person name="Spiegler S."/>
            <person name="Tivey A."/>
            <person name="Sugano S."/>
            <person name="White B."/>
            <person name="Walker D."/>
            <person name="Woodward J."/>
            <person name="Winckler T."/>
            <person name="Tanaka Y."/>
            <person name="Shaulsky G."/>
            <person name="Schleicher M."/>
            <person name="Weinstock G."/>
            <person name="Rosenthal A."/>
            <person name="Cox E.C."/>
            <person name="Chisholm R.L."/>
            <person name="Gibbs R."/>
            <person name="Loomis W.F."/>
            <person name="Platzer M."/>
            <person name="Kay R.R."/>
            <person name="Williams J."/>
            <person name="Dear P.H."/>
            <person name="Noegel A.A."/>
            <person name="Barrell B."/>
            <person name="Kuspa A."/>
        </authorList>
    </citation>
    <scope>NUCLEOTIDE SEQUENCE [LARGE SCALE GENOMIC DNA]</scope>
    <source>
        <strain evidence="1 2">AX4</strain>
    </source>
</reference>
<dbReference type="PANTHER" id="PTHR32488">
    <property type="entry name" value="UPF0746 PROTEIN DDB_G0280785-RELATED"/>
    <property type="match status" value="1"/>
</dbReference>
<dbReference type="GeneID" id="8616056"/>
<dbReference type="VEuPathDB" id="AmoebaDB:DDB_G0268326"/>
<proteinExistence type="predicted"/>
<dbReference type="InParanoid" id="Q55GD3"/>
<dbReference type="PaxDb" id="44689-DDB0202129"/>
<dbReference type="PhylomeDB" id="Q55GD3"/>
<dbReference type="KEGG" id="ddi:DDB_G0268326"/>
<dbReference type="AlphaFoldDB" id="Q55GD3"/>
<dbReference type="RefSeq" id="XP_647251.1">
    <property type="nucleotide sequence ID" value="XM_642159.1"/>
</dbReference>
<comment type="caution">
    <text evidence="1">The sequence shown here is derived from an EMBL/GenBank/DDBJ whole genome shotgun (WGS) entry which is preliminary data.</text>
</comment>
<keyword evidence="2" id="KW-1185">Reference proteome</keyword>
<evidence type="ECO:0000313" key="2">
    <source>
        <dbReference type="Proteomes" id="UP000002195"/>
    </source>
</evidence>
<dbReference type="InterPro" id="IPR051904">
    <property type="entry name" value="UPF0746_actin_org"/>
</dbReference>
<evidence type="ECO:0000313" key="1">
    <source>
        <dbReference type="EMBL" id="EAL73616.1"/>
    </source>
</evidence>
<accession>Q55GD3</accession>
<dbReference type="FunCoup" id="Q55GD3">
    <property type="interactions" value="1"/>
</dbReference>
<organism evidence="1 2">
    <name type="scientific">Dictyostelium discoideum</name>
    <name type="common">Social amoeba</name>
    <dbReference type="NCBI Taxonomy" id="44689"/>
    <lineage>
        <taxon>Eukaryota</taxon>
        <taxon>Amoebozoa</taxon>
        <taxon>Evosea</taxon>
        <taxon>Eumycetozoa</taxon>
        <taxon>Dictyostelia</taxon>
        <taxon>Dictyosteliales</taxon>
        <taxon>Dictyosteliaceae</taxon>
        <taxon>Dictyostelium</taxon>
    </lineage>
</organism>
<name>Q55GD3_DICDI</name>
<dbReference type="HOGENOM" id="CLU_951317_0_0_1"/>
<gene>
    <name evidence="1" type="ORF">DDB_G0268326</name>
</gene>
<dbReference type="EMBL" id="AAFI02000003">
    <property type="protein sequence ID" value="EAL73616.1"/>
    <property type="molecule type" value="Genomic_DNA"/>
</dbReference>
<sequence length="293" mass="34640">MININDINLIELEKSNIIEIIKVSKLFGIPTPSKENKLELLNRIKNYIKGYKENIILIEEIPKINKFNTTINDLKPIGKDKIRYGELLFWIVFKNKFLFKYITSFLNIGNNSTYNSNYGFGKQYFKIHEIINVKWMLDNNHFHILNEKVINGDLLVYIDNNNNNSNYNNNLKNRNGGEIIEFLKEIIKRVKNCCEINLNKFYLSLFNNYSKYISSMESLLDLIIESNNKIAFKVLLENNYIKPSIDNLLKQSITHSFFNGIKFIFDNYNNNNIKQLVTIPYLIHYNHLIFNKI</sequence>
<dbReference type="SMR" id="Q55GD3"/>
<protein>
    <submittedName>
        <fullName evidence="1">Uncharacterized protein</fullName>
    </submittedName>
</protein>
<dbReference type="Proteomes" id="UP000002195">
    <property type="component" value="Unassembled WGS sequence"/>
</dbReference>